<evidence type="ECO:0000313" key="5">
    <source>
        <dbReference type="Proteomes" id="UP000238479"/>
    </source>
</evidence>
<dbReference type="EMBL" id="PDCK01000043">
    <property type="protein sequence ID" value="PRQ29221.1"/>
    <property type="molecule type" value="Genomic_DNA"/>
</dbReference>
<dbReference type="PANTHER" id="PTHR31945">
    <property type="entry name" value="TRANSCRIPTION FACTOR SCREAM2-RELATED"/>
    <property type="match status" value="1"/>
</dbReference>
<evidence type="ECO:0000259" key="3">
    <source>
        <dbReference type="Pfam" id="PF22754"/>
    </source>
</evidence>
<keyword evidence="5" id="KW-1185">Reference proteome</keyword>
<dbReference type="Pfam" id="PF22754">
    <property type="entry name" value="bHLH-TF_ACT-like_plant"/>
    <property type="match status" value="1"/>
</dbReference>
<dbReference type="GO" id="GO:0003700">
    <property type="term" value="F:DNA-binding transcription factor activity"/>
    <property type="evidence" value="ECO:0007669"/>
    <property type="project" value="TreeGrafter"/>
</dbReference>
<sequence>MGSWVRKRLPLRRKLQTQRSLTRRKSIKKSSIVMDAMLHIYLLKLKLEAAHKECLDLMAIKTKYLDLIKHLHVPEEVKVEKIEEGFHVRVTCEKAEDTLVSILEAFDEMGLNILQAKVSCNSYFSMEAIAAHVALNQEYKLDVTDVTRAIIKATRSEINAATDEVDLKTS</sequence>
<dbReference type="GO" id="GO:0043565">
    <property type="term" value="F:sequence-specific DNA binding"/>
    <property type="evidence" value="ECO:0007669"/>
    <property type="project" value="TreeGrafter"/>
</dbReference>
<feature type="domain" description="Plant bHLH transcription factor ACT-like" evidence="3">
    <location>
        <begin position="76"/>
        <end position="154"/>
    </location>
</feature>
<comment type="subcellular location">
    <subcellularLocation>
        <location evidence="1">Nucleus</location>
    </subcellularLocation>
</comment>
<evidence type="ECO:0000256" key="2">
    <source>
        <dbReference type="ARBA" id="ARBA00023242"/>
    </source>
</evidence>
<dbReference type="GO" id="GO:0005634">
    <property type="term" value="C:nucleus"/>
    <property type="evidence" value="ECO:0007669"/>
    <property type="project" value="UniProtKB-SubCell"/>
</dbReference>
<dbReference type="AlphaFoldDB" id="A0A2P6Q4V9"/>
<dbReference type="InterPro" id="IPR054502">
    <property type="entry name" value="bHLH-TF_ACT-like_plant"/>
</dbReference>
<dbReference type="InterPro" id="IPR051358">
    <property type="entry name" value="TF_AMS/ICE1/BHLH6-like"/>
</dbReference>
<evidence type="ECO:0000256" key="1">
    <source>
        <dbReference type="ARBA" id="ARBA00004123"/>
    </source>
</evidence>
<keyword evidence="2" id="KW-0539">Nucleus</keyword>
<dbReference type="STRING" id="74649.A0A2P6Q4V9"/>
<accession>A0A2P6Q4V9</accession>
<proteinExistence type="predicted"/>
<comment type="caution">
    <text evidence="4">The sequence shown here is derived from an EMBL/GenBank/DDBJ whole genome shotgun (WGS) entry which is preliminary data.</text>
</comment>
<dbReference type="PANTHER" id="PTHR31945:SF27">
    <property type="entry name" value="TRANSCRIPTION FACTOR BHLH35-LIKE PROTEIN"/>
    <property type="match status" value="1"/>
</dbReference>
<dbReference type="OrthoDB" id="1057417at2759"/>
<protein>
    <recommendedName>
        <fullName evidence="3">Plant bHLH transcription factor ACT-like domain-containing protein</fullName>
    </recommendedName>
</protein>
<evidence type="ECO:0000313" key="4">
    <source>
        <dbReference type="EMBL" id="PRQ29221.1"/>
    </source>
</evidence>
<dbReference type="Gramene" id="PRQ29221">
    <property type="protein sequence ID" value="PRQ29221"/>
    <property type="gene ID" value="RchiOBHm_Chr5g0011571"/>
</dbReference>
<dbReference type="OMA" id="EMCLNVQ"/>
<organism evidence="4 5">
    <name type="scientific">Rosa chinensis</name>
    <name type="common">China rose</name>
    <dbReference type="NCBI Taxonomy" id="74649"/>
    <lineage>
        <taxon>Eukaryota</taxon>
        <taxon>Viridiplantae</taxon>
        <taxon>Streptophyta</taxon>
        <taxon>Embryophyta</taxon>
        <taxon>Tracheophyta</taxon>
        <taxon>Spermatophyta</taxon>
        <taxon>Magnoliopsida</taxon>
        <taxon>eudicotyledons</taxon>
        <taxon>Gunneridae</taxon>
        <taxon>Pentapetalae</taxon>
        <taxon>rosids</taxon>
        <taxon>fabids</taxon>
        <taxon>Rosales</taxon>
        <taxon>Rosaceae</taxon>
        <taxon>Rosoideae</taxon>
        <taxon>Rosoideae incertae sedis</taxon>
        <taxon>Rosa</taxon>
    </lineage>
</organism>
<reference evidence="4 5" key="1">
    <citation type="journal article" date="2018" name="Nat. Genet.">
        <title>The Rosa genome provides new insights in the design of modern roses.</title>
        <authorList>
            <person name="Bendahmane M."/>
        </authorList>
    </citation>
    <scope>NUCLEOTIDE SEQUENCE [LARGE SCALE GENOMIC DNA]</scope>
    <source>
        <strain evidence="5">cv. Old Blush</strain>
    </source>
</reference>
<gene>
    <name evidence="4" type="ORF">RchiOBHm_Chr5g0011571</name>
</gene>
<dbReference type="Proteomes" id="UP000238479">
    <property type="component" value="Chromosome 5"/>
</dbReference>
<name>A0A2P6Q4V9_ROSCH</name>